<dbReference type="GO" id="GO:0001228">
    <property type="term" value="F:DNA-binding transcription activator activity, RNA polymerase II-specific"/>
    <property type="evidence" value="ECO:0007669"/>
    <property type="project" value="TreeGrafter"/>
</dbReference>
<name>A0AAV9MS95_9EURO</name>
<comment type="caution">
    <text evidence="5">The sequence shown here is derived from an EMBL/GenBank/DDBJ whole genome shotgun (WGS) entry which is preliminary data.</text>
</comment>
<dbReference type="RefSeq" id="XP_064700153.1">
    <property type="nucleotide sequence ID" value="XM_064854307.1"/>
</dbReference>
<evidence type="ECO:0000313" key="5">
    <source>
        <dbReference type="EMBL" id="KAK5044492.1"/>
    </source>
</evidence>
<dbReference type="PANTHER" id="PTHR40621">
    <property type="entry name" value="TRANSCRIPTION FACTOR KAPC-RELATED"/>
    <property type="match status" value="1"/>
</dbReference>
<dbReference type="SMART" id="SM00338">
    <property type="entry name" value="BRLZ"/>
    <property type="match status" value="1"/>
</dbReference>
<accession>A0AAV9MS95</accession>
<dbReference type="GO" id="GO:0090575">
    <property type="term" value="C:RNA polymerase II transcription regulator complex"/>
    <property type="evidence" value="ECO:0007669"/>
    <property type="project" value="TreeGrafter"/>
</dbReference>
<dbReference type="InterPro" id="IPR050936">
    <property type="entry name" value="AP-1-like"/>
</dbReference>
<dbReference type="InterPro" id="IPR004827">
    <property type="entry name" value="bZIP"/>
</dbReference>
<proteinExistence type="predicted"/>
<dbReference type="Pfam" id="PF00170">
    <property type="entry name" value="bZIP_1"/>
    <property type="match status" value="1"/>
</dbReference>
<evidence type="ECO:0000256" key="2">
    <source>
        <dbReference type="ARBA" id="ARBA00023242"/>
    </source>
</evidence>
<protein>
    <recommendedName>
        <fullName evidence="4">BZIP domain-containing protein</fullName>
    </recommendedName>
</protein>
<evidence type="ECO:0000259" key="4">
    <source>
        <dbReference type="PROSITE" id="PS00036"/>
    </source>
</evidence>
<dbReference type="AlphaFoldDB" id="A0AAV9MS95"/>
<dbReference type="GeneID" id="89978928"/>
<dbReference type="CDD" id="cd14688">
    <property type="entry name" value="bZIP_YAP"/>
    <property type="match status" value="1"/>
</dbReference>
<evidence type="ECO:0000313" key="6">
    <source>
        <dbReference type="Proteomes" id="UP001358417"/>
    </source>
</evidence>
<dbReference type="PROSITE" id="PS00036">
    <property type="entry name" value="BZIP_BASIC"/>
    <property type="match status" value="1"/>
</dbReference>
<dbReference type="GO" id="GO:0000976">
    <property type="term" value="F:transcription cis-regulatory region binding"/>
    <property type="evidence" value="ECO:0007669"/>
    <property type="project" value="InterPro"/>
</dbReference>
<comment type="subcellular location">
    <subcellularLocation>
        <location evidence="1">Nucleus</location>
    </subcellularLocation>
</comment>
<feature type="domain" description="BZIP" evidence="4">
    <location>
        <begin position="67"/>
        <end position="82"/>
    </location>
</feature>
<dbReference type="PANTHER" id="PTHR40621:SF6">
    <property type="entry name" value="AP-1-LIKE TRANSCRIPTION FACTOR YAP1-RELATED"/>
    <property type="match status" value="1"/>
</dbReference>
<keyword evidence="6" id="KW-1185">Reference proteome</keyword>
<keyword evidence="3" id="KW-0175">Coiled coil</keyword>
<evidence type="ECO:0000256" key="3">
    <source>
        <dbReference type="SAM" id="Coils"/>
    </source>
</evidence>
<dbReference type="Gene3D" id="1.20.5.170">
    <property type="match status" value="1"/>
</dbReference>
<dbReference type="EMBL" id="JAVRRD010000049">
    <property type="protein sequence ID" value="KAK5044492.1"/>
    <property type="molecule type" value="Genomic_DNA"/>
</dbReference>
<gene>
    <name evidence="5" type="ORF">LTR84_010773</name>
</gene>
<keyword evidence="2" id="KW-0539">Nucleus</keyword>
<organism evidence="5 6">
    <name type="scientific">Exophiala bonariae</name>
    <dbReference type="NCBI Taxonomy" id="1690606"/>
    <lineage>
        <taxon>Eukaryota</taxon>
        <taxon>Fungi</taxon>
        <taxon>Dikarya</taxon>
        <taxon>Ascomycota</taxon>
        <taxon>Pezizomycotina</taxon>
        <taxon>Eurotiomycetes</taxon>
        <taxon>Chaetothyriomycetidae</taxon>
        <taxon>Chaetothyriales</taxon>
        <taxon>Herpotrichiellaceae</taxon>
        <taxon>Exophiala</taxon>
    </lineage>
</organism>
<dbReference type="SUPFAM" id="SSF57959">
    <property type="entry name" value="Leucine zipper domain"/>
    <property type="match status" value="1"/>
</dbReference>
<dbReference type="Proteomes" id="UP001358417">
    <property type="component" value="Unassembled WGS sequence"/>
</dbReference>
<sequence length="276" mass="30972">MDYFSGAAIDQSPYFGSIIDPSRSNFTSPGEAIRNLVHFDGIDRSRVPVGQTWDPMSLDIFKPFTGKRRMQNRASQRAFRDRKERHVKGLEEQLELLHEKHQDLRCSYNCQTKGFEKLDLKISKLGEDFRMLSAKVGGGIVGDELGISSKEREQTLPGWRRTGKRLEAVPAIRLQEKATGSRPQGSQKVVPSNIVRKTTSVSELSTTFALQDEVDAFFPVTTVGLPCSSEQSAWISPLDDIDQGLHDTVFDTLDWTTGSAALRSEILPELEDWLNL</sequence>
<reference evidence="5 6" key="1">
    <citation type="submission" date="2023-08" db="EMBL/GenBank/DDBJ databases">
        <title>Black Yeasts Isolated from many extreme environments.</title>
        <authorList>
            <person name="Coleine C."/>
            <person name="Stajich J.E."/>
            <person name="Selbmann L."/>
        </authorList>
    </citation>
    <scope>NUCLEOTIDE SEQUENCE [LARGE SCALE GENOMIC DNA]</scope>
    <source>
        <strain evidence="5 6">CCFEE 5792</strain>
    </source>
</reference>
<feature type="coiled-coil region" evidence="3">
    <location>
        <begin position="80"/>
        <end position="107"/>
    </location>
</feature>
<dbReference type="InterPro" id="IPR046347">
    <property type="entry name" value="bZIP_sf"/>
</dbReference>
<evidence type="ECO:0000256" key="1">
    <source>
        <dbReference type="ARBA" id="ARBA00004123"/>
    </source>
</evidence>